<proteinExistence type="predicted"/>
<dbReference type="OrthoDB" id="2498029at2759"/>
<dbReference type="GeneID" id="109473348"/>
<name>A0A6P4YWQ9_BRABE</name>
<dbReference type="Gene3D" id="3.40.50.1820">
    <property type="entry name" value="alpha/beta hydrolase"/>
    <property type="match status" value="1"/>
</dbReference>
<dbReference type="InterPro" id="IPR029058">
    <property type="entry name" value="AB_hydrolase_fold"/>
</dbReference>
<keyword evidence="2" id="KW-1185">Reference proteome</keyword>
<dbReference type="InterPro" id="IPR022742">
    <property type="entry name" value="Hydrolase_4"/>
</dbReference>
<dbReference type="RefSeq" id="XP_019628773.1">
    <property type="nucleotide sequence ID" value="XM_019773214.1"/>
</dbReference>
<dbReference type="InterPro" id="IPR051044">
    <property type="entry name" value="MAG_DAG_Lipase"/>
</dbReference>
<dbReference type="InterPro" id="IPR000073">
    <property type="entry name" value="AB_hydrolase_1"/>
</dbReference>
<dbReference type="PANTHER" id="PTHR11614">
    <property type="entry name" value="PHOSPHOLIPASE-RELATED"/>
    <property type="match status" value="1"/>
</dbReference>
<organism evidence="2 3">
    <name type="scientific">Branchiostoma belcheri</name>
    <name type="common">Amphioxus</name>
    <dbReference type="NCBI Taxonomy" id="7741"/>
    <lineage>
        <taxon>Eukaryota</taxon>
        <taxon>Metazoa</taxon>
        <taxon>Chordata</taxon>
        <taxon>Cephalochordata</taxon>
        <taxon>Leptocardii</taxon>
        <taxon>Amphioxiformes</taxon>
        <taxon>Branchiostomatidae</taxon>
        <taxon>Branchiostoma</taxon>
    </lineage>
</organism>
<dbReference type="SUPFAM" id="SSF53474">
    <property type="entry name" value="alpha/beta-Hydrolases"/>
    <property type="match status" value="1"/>
</dbReference>
<dbReference type="PRINTS" id="PR00111">
    <property type="entry name" value="ABHYDROLASE"/>
</dbReference>
<evidence type="ECO:0000313" key="2">
    <source>
        <dbReference type="Proteomes" id="UP000515135"/>
    </source>
</evidence>
<dbReference type="Proteomes" id="UP000515135">
    <property type="component" value="Unplaced"/>
</dbReference>
<evidence type="ECO:0000313" key="3">
    <source>
        <dbReference type="RefSeq" id="XP_019628773.1"/>
    </source>
</evidence>
<dbReference type="Pfam" id="PF12146">
    <property type="entry name" value="Hydrolase_4"/>
    <property type="match status" value="1"/>
</dbReference>
<gene>
    <name evidence="3" type="primary">LOC109473348</name>
</gene>
<evidence type="ECO:0000259" key="1">
    <source>
        <dbReference type="Pfam" id="PF12146"/>
    </source>
</evidence>
<accession>A0A6P4YWQ9</accession>
<feature type="domain" description="Serine aminopeptidase S33" evidence="1">
    <location>
        <begin position="48"/>
        <end position="282"/>
    </location>
</feature>
<reference evidence="3" key="1">
    <citation type="submission" date="2025-08" db="UniProtKB">
        <authorList>
            <consortium name="RefSeq"/>
        </authorList>
    </citation>
    <scope>IDENTIFICATION</scope>
    <source>
        <tissue evidence="3">Gonad</tissue>
    </source>
</reference>
<dbReference type="KEGG" id="bbel:109473348"/>
<dbReference type="AlphaFoldDB" id="A0A6P4YWQ9"/>
<sequence length="308" mass="34638">MAPGVTGTDSERRTPQGVSYSTLPHMVNAEGQYLYCRTWEPALQAGQKLRALLFFSHGRGSHCGVLGPILAQLLNRHGFLVFSHDHVGHGQSEGERVYVENFDILARDILQHVDMMGARHPDVPIFLLGHSMGSCAGITAACKRPGQFAGMVLASPAIENVITSSYIYWTLAWITYKIYPSMEIPKNRHILTKDNEKLKMYVEDPLVSGAPEIIHLGMKFLYAMLATQNLLPEVDCPFLVIHGDDDKVCDVSGAWKLYHQARSRDKKIKIYPNCRHVLLLETPEDVEKVKQDILDWFLARVTRDSKPT</sequence>
<protein>
    <submittedName>
        <fullName evidence="3">Monoglyceride lipase-like</fullName>
    </submittedName>
</protein>